<dbReference type="AlphaFoldDB" id="A0A382H941"/>
<accession>A0A382H941</accession>
<sequence>MRLGFTNLWVISGPFQRLPIESLFSVFENPQVLALCAPNKMSRVNEIEVFGNELLVTE</sequence>
<organism evidence="1">
    <name type="scientific">marine metagenome</name>
    <dbReference type="NCBI Taxonomy" id="408172"/>
    <lineage>
        <taxon>unclassified sequences</taxon>
        <taxon>metagenomes</taxon>
        <taxon>ecological metagenomes</taxon>
    </lineage>
</organism>
<proteinExistence type="predicted"/>
<dbReference type="EMBL" id="UINC01059903">
    <property type="protein sequence ID" value="SVB83826.1"/>
    <property type="molecule type" value="Genomic_DNA"/>
</dbReference>
<reference evidence="1" key="1">
    <citation type="submission" date="2018-05" db="EMBL/GenBank/DDBJ databases">
        <authorList>
            <person name="Lanie J.A."/>
            <person name="Ng W.-L."/>
            <person name="Kazmierczak K.M."/>
            <person name="Andrzejewski T.M."/>
            <person name="Davidsen T.M."/>
            <person name="Wayne K.J."/>
            <person name="Tettelin H."/>
            <person name="Glass J.I."/>
            <person name="Rusch D."/>
            <person name="Podicherti R."/>
            <person name="Tsui H.-C.T."/>
            <person name="Winkler M.E."/>
        </authorList>
    </citation>
    <scope>NUCLEOTIDE SEQUENCE</scope>
</reference>
<name>A0A382H941_9ZZZZ</name>
<evidence type="ECO:0000313" key="1">
    <source>
        <dbReference type="EMBL" id="SVB83826.1"/>
    </source>
</evidence>
<gene>
    <name evidence="1" type="ORF">METZ01_LOCUS236680</name>
</gene>
<protein>
    <submittedName>
        <fullName evidence="1">Uncharacterized protein</fullName>
    </submittedName>
</protein>